<gene>
    <name evidence="2" type="ORF">H9L05_14940</name>
</gene>
<name>A0A7H0GSS5_9BACT</name>
<dbReference type="RefSeq" id="WP_187731630.1">
    <property type="nucleotide sequence ID" value="NZ_BMFN01000003.1"/>
</dbReference>
<organism evidence="2 3">
    <name type="scientific">Hymenobacter qilianensis</name>
    <dbReference type="NCBI Taxonomy" id="1385715"/>
    <lineage>
        <taxon>Bacteria</taxon>
        <taxon>Pseudomonadati</taxon>
        <taxon>Bacteroidota</taxon>
        <taxon>Cytophagia</taxon>
        <taxon>Cytophagales</taxon>
        <taxon>Hymenobacteraceae</taxon>
        <taxon>Hymenobacter</taxon>
    </lineage>
</organism>
<keyword evidence="3" id="KW-1185">Reference proteome</keyword>
<dbReference type="Proteomes" id="UP000516093">
    <property type="component" value="Chromosome"/>
</dbReference>
<evidence type="ECO:0000256" key="1">
    <source>
        <dbReference type="SAM" id="MobiDB-lite"/>
    </source>
</evidence>
<feature type="region of interest" description="Disordered" evidence="1">
    <location>
        <begin position="1"/>
        <end position="32"/>
    </location>
</feature>
<sequence length="47" mass="4877">MKQRAQIGAVTSENAKKAPQSAPGGGQSDRELQSMGFLPIKCVTVCG</sequence>
<accession>A0A7H0GSS5</accession>
<dbReference type="EMBL" id="CP060784">
    <property type="protein sequence ID" value="QNP51341.1"/>
    <property type="molecule type" value="Genomic_DNA"/>
</dbReference>
<dbReference type="KEGG" id="hqi:H9L05_14940"/>
<evidence type="ECO:0000313" key="2">
    <source>
        <dbReference type="EMBL" id="QNP51341.1"/>
    </source>
</evidence>
<dbReference type="AlphaFoldDB" id="A0A7H0GSS5"/>
<proteinExistence type="predicted"/>
<evidence type="ECO:0000313" key="3">
    <source>
        <dbReference type="Proteomes" id="UP000516093"/>
    </source>
</evidence>
<protein>
    <submittedName>
        <fullName evidence="2">Uncharacterized protein</fullName>
    </submittedName>
</protein>
<reference evidence="2 3" key="1">
    <citation type="submission" date="2020-08" db="EMBL/GenBank/DDBJ databases">
        <title>Genome sequence of Hymenobacter qilianensis JCM 19763T.</title>
        <authorList>
            <person name="Hyun D.-W."/>
            <person name="Bae J.-W."/>
        </authorList>
    </citation>
    <scope>NUCLEOTIDE SEQUENCE [LARGE SCALE GENOMIC DNA]</scope>
    <source>
        <strain evidence="2 3">JCM 19763</strain>
    </source>
</reference>